<name>A0A7U4GJ61_YEREN</name>
<sequence length="149" mass="17253">MKYHHAFRVPADDPVSESTHVQISATSFRSSQGFNFLYVNPDACLAAYVRKVTPQRLQGDNQLWSMYDNYAVEDSRREVISTRYPDRHWHIVTILWGIYSRVEQLEKLLAALIEHGSKVDFRCTDEVREQMEQLMIESSDISRSGGLTI</sequence>
<protein>
    <submittedName>
        <fullName evidence="1">Uncharacterized protein</fullName>
    </submittedName>
</protein>
<accession>A0A7U4GJ61</accession>
<dbReference type="EMBL" id="CP007449">
    <property type="protein sequence ID" value="AHM76594.2"/>
    <property type="molecule type" value="Genomic_DNA"/>
</dbReference>
<evidence type="ECO:0000313" key="1">
    <source>
        <dbReference type="EMBL" id="AHM76594.2"/>
    </source>
</evidence>
<keyword evidence="1" id="KW-0614">Plasmid</keyword>
<reference evidence="1 2" key="1">
    <citation type="submission" date="2017-11" db="EMBL/GenBank/DDBJ databases">
        <title>The complete genome sequence and comparative genome analysis of Yersinia enterocolitica strain LC20.</title>
        <authorList>
            <person name="Shi G."/>
            <person name="Su M."/>
            <person name="Liang J."/>
            <person name="Gu W."/>
            <person name="Xiao Y."/>
            <person name="Zhang Z."/>
            <person name="Qiu H."/>
            <person name="Duan R."/>
            <person name="Zhang Z."/>
            <person name="Li Y."/>
            <person name="Zhang X."/>
            <person name="Ling Y."/>
            <person name="Song L."/>
            <person name="Chen M."/>
            <person name="Zhao Y."/>
            <person name="Wu J."/>
            <person name="Jing H."/>
            <person name="Xiao J."/>
            <person name="Wang X."/>
        </authorList>
    </citation>
    <scope>NUCLEOTIDE SEQUENCE [LARGE SCALE GENOMIC DNA]</scope>
    <source>
        <strain evidence="1 2">LC20</strain>
        <plasmid evidence="2">Plasmid1_80k</plasmid>
    </source>
</reference>
<dbReference type="Proteomes" id="UP000230961">
    <property type="component" value="Plasmid p1_80K"/>
</dbReference>
<dbReference type="KEGG" id="yel:LC20_06022"/>
<organism evidence="1 2">
    <name type="scientific">Yersinia enterocolitica LC20</name>
    <dbReference type="NCBI Taxonomy" id="1443113"/>
    <lineage>
        <taxon>Bacteria</taxon>
        <taxon>Pseudomonadati</taxon>
        <taxon>Pseudomonadota</taxon>
        <taxon>Gammaproteobacteria</taxon>
        <taxon>Enterobacterales</taxon>
        <taxon>Yersiniaceae</taxon>
        <taxon>Yersinia</taxon>
    </lineage>
</organism>
<proteinExistence type="predicted"/>
<evidence type="ECO:0000313" key="2">
    <source>
        <dbReference type="Proteomes" id="UP000230961"/>
    </source>
</evidence>
<gene>
    <name evidence="1" type="ORF">LC20_06022</name>
</gene>
<dbReference type="AlphaFoldDB" id="A0A7U4GJ61"/>
<geneLocation type="plasmid" evidence="2">
    <name>Plasmid1_80k</name>
</geneLocation>